<dbReference type="GO" id="GO:0003723">
    <property type="term" value="F:RNA binding"/>
    <property type="evidence" value="ECO:0007669"/>
    <property type="project" value="UniProtKB-UniRule"/>
</dbReference>
<dbReference type="SMART" id="SM00360">
    <property type="entry name" value="RRM"/>
    <property type="match status" value="3"/>
</dbReference>
<evidence type="ECO:0000256" key="3">
    <source>
        <dbReference type="ARBA" id="ARBA00022737"/>
    </source>
</evidence>
<dbReference type="Proteomes" id="UP000230066">
    <property type="component" value="Unassembled WGS sequence"/>
</dbReference>
<feature type="region of interest" description="Disordered" evidence="6">
    <location>
        <begin position="457"/>
        <end position="479"/>
    </location>
</feature>
<evidence type="ECO:0000313" key="8">
    <source>
        <dbReference type="EMBL" id="THD24710.1"/>
    </source>
</evidence>
<dbReference type="GO" id="GO:0005737">
    <property type="term" value="C:cytoplasm"/>
    <property type="evidence" value="ECO:0007669"/>
    <property type="project" value="UniProtKB-SubCell"/>
</dbReference>
<feature type="compositionally biased region" description="Polar residues" evidence="6">
    <location>
        <begin position="736"/>
        <end position="769"/>
    </location>
</feature>
<keyword evidence="2" id="KW-0963">Cytoplasm</keyword>
<dbReference type="CDD" id="cd12249">
    <property type="entry name" value="RRM1_hnRNPR_like"/>
    <property type="match status" value="1"/>
</dbReference>
<name>A0A4E0S1J1_FASHE</name>
<feature type="region of interest" description="Disordered" evidence="6">
    <location>
        <begin position="733"/>
        <end position="770"/>
    </location>
</feature>
<comment type="subcellular location">
    <subcellularLocation>
        <location evidence="1">Cytoplasm</location>
    </subcellularLocation>
</comment>
<keyword evidence="9" id="KW-1185">Reference proteome</keyword>
<comment type="caution">
    <text evidence="8">The sequence shown here is derived from an EMBL/GenBank/DDBJ whole genome shotgun (WGS) entry which is preliminary data.</text>
</comment>
<feature type="domain" description="RRM" evidence="7">
    <location>
        <begin position="102"/>
        <end position="180"/>
    </location>
</feature>
<evidence type="ECO:0000256" key="5">
    <source>
        <dbReference type="PROSITE-ProRule" id="PRU00176"/>
    </source>
</evidence>
<organism evidence="8 9">
    <name type="scientific">Fasciola hepatica</name>
    <name type="common">Liver fluke</name>
    <dbReference type="NCBI Taxonomy" id="6192"/>
    <lineage>
        <taxon>Eukaryota</taxon>
        <taxon>Metazoa</taxon>
        <taxon>Spiralia</taxon>
        <taxon>Lophotrochozoa</taxon>
        <taxon>Platyhelminthes</taxon>
        <taxon>Trematoda</taxon>
        <taxon>Digenea</taxon>
        <taxon>Plagiorchiida</taxon>
        <taxon>Echinostomata</taxon>
        <taxon>Echinostomatoidea</taxon>
        <taxon>Fasciolidae</taxon>
        <taxon>Fasciola</taxon>
    </lineage>
</organism>
<proteinExistence type="predicted"/>
<reference evidence="8" key="1">
    <citation type="submission" date="2019-03" db="EMBL/GenBank/DDBJ databases">
        <title>Improved annotation for the trematode Fasciola hepatica.</title>
        <authorList>
            <person name="Choi Y.-J."/>
            <person name="Martin J."/>
            <person name="Mitreva M."/>
        </authorList>
    </citation>
    <scope>NUCLEOTIDE SEQUENCE [LARGE SCALE GENOMIC DNA]</scope>
</reference>
<evidence type="ECO:0000259" key="7">
    <source>
        <dbReference type="PROSITE" id="PS50102"/>
    </source>
</evidence>
<evidence type="ECO:0000313" key="9">
    <source>
        <dbReference type="Proteomes" id="UP000230066"/>
    </source>
</evidence>
<accession>A0A4E0S1J1</accession>
<dbReference type="CDD" id="cd12251">
    <property type="entry name" value="RRM3_hnRNPR_like"/>
    <property type="match status" value="1"/>
</dbReference>
<feature type="domain" description="RRM" evidence="7">
    <location>
        <begin position="277"/>
        <end position="352"/>
    </location>
</feature>
<dbReference type="FunFam" id="3.30.70.330:FF:000022">
    <property type="entry name" value="APOBEC1 complementation factor isoform X1"/>
    <property type="match status" value="1"/>
</dbReference>
<evidence type="ECO:0000256" key="1">
    <source>
        <dbReference type="ARBA" id="ARBA00004496"/>
    </source>
</evidence>
<dbReference type="NCBIfam" id="TIGR01648">
    <property type="entry name" value="hnRNP-R-Q"/>
    <property type="match status" value="1"/>
</dbReference>
<feature type="domain" description="RRM" evidence="7">
    <location>
        <begin position="182"/>
        <end position="264"/>
    </location>
</feature>
<sequence length="1105" mass="118791">MPLSDVNQVTNSLNTLQLRELSNLSNSVQHINTLGKSNKHASMSSSSCVLGRQGNQNAAALSPEEGIVKLLERTKYTFVQENGQRRYGPPPNWRSEPPPRGCEVFIGKIPRDCFEDELIPVFEKIGPIYMFRLMMEFNGSNRGYGFCVYTNREDTKRAVQELDNYEIRKGKTIGVCFSVDNCRLFVGGIPKSKTRDEILTEMKRVTEGVKDVISYPSVNDKSKNRGFAFVEYESHKAAAMARRKLIPGRIQLWGQQIAVDWAEPEREVNEDIMSKVKILYVRNLMVSTTEESLREHFIRVAGGDANCVERVKKINDYAFIHFKEREQAAKCLQALNDTTLEGSKIEVTWAKPVDKNEVTARQQSTRASSKLMNELVLGKDLSINNSLNPAAMVAATGLLPPLDSTLPFILSSVGQQPLAPDLLSINPAAVGTMGAAMNLSSPNRYIPLLIQPVFSSGPRTNSARTGRRNAAGSRSAGMQRDRKHPIEIHLIFKQQDKCVSNECNPPFRFYFCVSSSGEISCETTTIQKQQQRQINPFICYEILEELARHGEWGPPIYTATPVEMIDPTTGAKLQFFMGQVILPNLRLQYAAPRYYSCPEEAKLGACEAAILNIQYNLMMPGDVDLTSASPSVRDSTIQPLLGYHDGKSLSLSAPTALPAPPCGTIHSSNTTFMPVTSNSLNLPGAPTSAESVPNNTTASTFSRTVPDSSMLVSLPNIVSSNHRDPVGSYTVMGSGPNVTPSSGQQTAASSCTPSASNLPDQNQNGSTRTETVRTDKIALASNAVTTSRPCAYFCAQANSTFSASQFGSPANPQVMCAPTQSNTAAGIAIQPNLASSMPQVAYAPYASYRTIPGPPPVAQFQSINYPSCTAFTGNYMLPVGSNVVTSAPAFLPIPLQNAGSNASNALGLLQTQSNSLPISTPSNISTQATIALNSSVVLPDCPSHLAMNGYEYSPLIPGSLATTNLVNPYGNPSAYLVDSNTVLMGSNGQLSGLPSVVTMPQTSVSGTADLIHHASIGQSGPLSTSQVPQTGLYRLSLPVHAVQTPSTQLNSVTQNQAALLGLLSQTQTQSVLPSHSSSSCPTGSVSAAQTIPATGSQSINVPAAV</sequence>
<evidence type="ECO:0000256" key="4">
    <source>
        <dbReference type="ARBA" id="ARBA00022884"/>
    </source>
</evidence>
<dbReference type="InterPro" id="IPR006535">
    <property type="entry name" value="HnRNP_R/Q_splicing_fac"/>
</dbReference>
<dbReference type="InterPro" id="IPR000504">
    <property type="entry name" value="RRM_dom"/>
</dbReference>
<dbReference type="Pfam" id="PF00076">
    <property type="entry name" value="RRM_1"/>
    <property type="match status" value="3"/>
</dbReference>
<protein>
    <submittedName>
        <fullName evidence="8">APOBEC1 complementation factor</fullName>
    </submittedName>
</protein>
<dbReference type="Gene3D" id="3.30.70.330">
    <property type="match status" value="3"/>
</dbReference>
<dbReference type="PROSITE" id="PS50102">
    <property type="entry name" value="RRM"/>
    <property type="match status" value="3"/>
</dbReference>
<evidence type="ECO:0000256" key="2">
    <source>
        <dbReference type="ARBA" id="ARBA00022490"/>
    </source>
</evidence>
<dbReference type="AlphaFoldDB" id="A0A4E0S1J1"/>
<keyword evidence="4 5" id="KW-0694">RNA-binding</keyword>
<dbReference type="CDD" id="cd12250">
    <property type="entry name" value="RRM2_hnRNPR_like"/>
    <property type="match status" value="1"/>
</dbReference>
<dbReference type="InterPro" id="IPR035979">
    <property type="entry name" value="RBD_domain_sf"/>
</dbReference>
<dbReference type="SUPFAM" id="SSF54928">
    <property type="entry name" value="RNA-binding domain, RBD"/>
    <property type="match status" value="2"/>
</dbReference>
<dbReference type="PANTHER" id="PTHR21245">
    <property type="entry name" value="HETEROGENEOUS NUCLEAR RIBONUCLEOPROTEIN"/>
    <property type="match status" value="1"/>
</dbReference>
<dbReference type="InterPro" id="IPR012677">
    <property type="entry name" value="Nucleotide-bd_a/b_plait_sf"/>
</dbReference>
<dbReference type="EMBL" id="JXXN02001466">
    <property type="protein sequence ID" value="THD24710.1"/>
    <property type="molecule type" value="Genomic_DNA"/>
</dbReference>
<dbReference type="FunFam" id="3.30.70.330:FF:000026">
    <property type="entry name" value="APOBEC1 complementation factor isoform X1"/>
    <property type="match status" value="1"/>
</dbReference>
<evidence type="ECO:0000256" key="6">
    <source>
        <dbReference type="SAM" id="MobiDB-lite"/>
    </source>
</evidence>
<keyword evidence="3" id="KW-0677">Repeat</keyword>
<gene>
    <name evidence="8" type="ORF">D915_004537</name>
</gene>